<dbReference type="InterPro" id="IPR036271">
    <property type="entry name" value="Tet_transcr_reg_TetR-rel_C_sf"/>
</dbReference>
<dbReference type="STRING" id="1586287.BBK82_27970"/>
<dbReference type="PANTHER" id="PTHR30055:SF175">
    <property type="entry name" value="HTH-TYPE TRANSCRIPTIONAL REPRESSOR KSTR2"/>
    <property type="match status" value="1"/>
</dbReference>
<evidence type="ECO:0000256" key="2">
    <source>
        <dbReference type="ARBA" id="ARBA00023015"/>
    </source>
</evidence>
<keyword evidence="4" id="KW-0804">Transcription</keyword>
<gene>
    <name evidence="7" type="ORF">BBK82_27970</name>
</gene>
<dbReference type="SUPFAM" id="SSF46689">
    <property type="entry name" value="Homeodomain-like"/>
    <property type="match status" value="1"/>
</dbReference>
<evidence type="ECO:0000256" key="1">
    <source>
        <dbReference type="ARBA" id="ARBA00022491"/>
    </source>
</evidence>
<dbReference type="KEGG" id="led:BBK82_27970"/>
<dbReference type="SUPFAM" id="SSF48498">
    <property type="entry name" value="Tetracyclin repressor-like, C-terminal domain"/>
    <property type="match status" value="1"/>
</dbReference>
<organism evidence="7 8">
    <name type="scientific">Lentzea guizhouensis</name>
    <dbReference type="NCBI Taxonomy" id="1586287"/>
    <lineage>
        <taxon>Bacteria</taxon>
        <taxon>Bacillati</taxon>
        <taxon>Actinomycetota</taxon>
        <taxon>Actinomycetes</taxon>
        <taxon>Pseudonocardiales</taxon>
        <taxon>Pseudonocardiaceae</taxon>
        <taxon>Lentzea</taxon>
    </lineage>
</organism>
<evidence type="ECO:0000259" key="6">
    <source>
        <dbReference type="PROSITE" id="PS50977"/>
    </source>
</evidence>
<keyword evidence="1" id="KW-0678">Repressor</keyword>
<dbReference type="InterPro" id="IPR023772">
    <property type="entry name" value="DNA-bd_HTH_TetR-type_CS"/>
</dbReference>
<evidence type="ECO:0000256" key="5">
    <source>
        <dbReference type="PROSITE-ProRule" id="PRU00335"/>
    </source>
</evidence>
<dbReference type="Gene3D" id="1.10.357.10">
    <property type="entry name" value="Tetracycline Repressor, domain 2"/>
    <property type="match status" value="1"/>
</dbReference>
<evidence type="ECO:0000313" key="8">
    <source>
        <dbReference type="Proteomes" id="UP000093053"/>
    </source>
</evidence>
<dbReference type="InterPro" id="IPR050109">
    <property type="entry name" value="HTH-type_TetR-like_transc_reg"/>
</dbReference>
<dbReference type="GO" id="GO:0003700">
    <property type="term" value="F:DNA-binding transcription factor activity"/>
    <property type="evidence" value="ECO:0007669"/>
    <property type="project" value="TreeGrafter"/>
</dbReference>
<keyword evidence="8" id="KW-1185">Reference proteome</keyword>
<dbReference type="InterPro" id="IPR041490">
    <property type="entry name" value="KstR2_TetR_C"/>
</dbReference>
<sequence>MAVPGTTEQKIIDAAVRLFASQGYDATSVQEIVAAAEVTKGALYHYFRSKDDLLFEIYRLLITAQSADMDRIIALGLPAAETVREILTSLVVSTAERVDETAVFVREMPRLGEERMTDFRAERRRYHETFLAVVEKGQASGEFSSTVPAETVVRIAFGVVNQLPMWYRPDGPKSPAVLAGEIADFVLAGLR</sequence>
<dbReference type="GO" id="GO:0000976">
    <property type="term" value="F:transcription cis-regulatory region binding"/>
    <property type="evidence" value="ECO:0007669"/>
    <property type="project" value="TreeGrafter"/>
</dbReference>
<keyword evidence="2" id="KW-0805">Transcription regulation</keyword>
<feature type="DNA-binding region" description="H-T-H motif" evidence="5">
    <location>
        <begin position="28"/>
        <end position="47"/>
    </location>
</feature>
<protein>
    <submittedName>
        <fullName evidence="7">TetR family transcriptional regulator</fullName>
    </submittedName>
</protein>
<dbReference type="Pfam" id="PF17932">
    <property type="entry name" value="TetR_C_24"/>
    <property type="match status" value="1"/>
</dbReference>
<dbReference type="PROSITE" id="PS50977">
    <property type="entry name" value="HTH_TETR_2"/>
    <property type="match status" value="1"/>
</dbReference>
<dbReference type="PANTHER" id="PTHR30055">
    <property type="entry name" value="HTH-TYPE TRANSCRIPTIONAL REGULATOR RUTR"/>
    <property type="match status" value="1"/>
</dbReference>
<dbReference type="Proteomes" id="UP000093053">
    <property type="component" value="Chromosome"/>
</dbReference>
<dbReference type="OrthoDB" id="9779746at2"/>
<dbReference type="PRINTS" id="PR00455">
    <property type="entry name" value="HTHTETR"/>
</dbReference>
<dbReference type="InterPro" id="IPR001647">
    <property type="entry name" value="HTH_TetR"/>
</dbReference>
<name>A0A1B2HZG7_9PSEU</name>
<dbReference type="InterPro" id="IPR009057">
    <property type="entry name" value="Homeodomain-like_sf"/>
</dbReference>
<keyword evidence="3 5" id="KW-0238">DNA-binding</keyword>
<dbReference type="Gene3D" id="1.10.10.60">
    <property type="entry name" value="Homeodomain-like"/>
    <property type="match status" value="1"/>
</dbReference>
<accession>A0A1B2HZG7</accession>
<evidence type="ECO:0000256" key="4">
    <source>
        <dbReference type="ARBA" id="ARBA00023163"/>
    </source>
</evidence>
<reference evidence="7 8" key="1">
    <citation type="submission" date="2016-07" db="EMBL/GenBank/DDBJ databases">
        <title>Complete genome sequence of the Lentzea guizhouensis DHS C013.</title>
        <authorList>
            <person name="Cao C."/>
        </authorList>
    </citation>
    <scope>NUCLEOTIDE SEQUENCE [LARGE SCALE GENOMIC DNA]</scope>
    <source>
        <strain evidence="7 8">DHS C013</strain>
    </source>
</reference>
<feature type="domain" description="HTH tetR-type" evidence="6">
    <location>
        <begin position="5"/>
        <end position="65"/>
    </location>
</feature>
<dbReference type="EMBL" id="CP016793">
    <property type="protein sequence ID" value="ANZ43085.1"/>
    <property type="molecule type" value="Genomic_DNA"/>
</dbReference>
<evidence type="ECO:0000313" key="7">
    <source>
        <dbReference type="EMBL" id="ANZ43085.1"/>
    </source>
</evidence>
<dbReference type="Pfam" id="PF00440">
    <property type="entry name" value="TetR_N"/>
    <property type="match status" value="1"/>
</dbReference>
<proteinExistence type="predicted"/>
<evidence type="ECO:0000256" key="3">
    <source>
        <dbReference type="ARBA" id="ARBA00023125"/>
    </source>
</evidence>
<dbReference type="AlphaFoldDB" id="A0A1B2HZG7"/>
<dbReference type="PROSITE" id="PS01081">
    <property type="entry name" value="HTH_TETR_1"/>
    <property type="match status" value="1"/>
</dbReference>